<keyword evidence="3" id="KW-1185">Reference proteome</keyword>
<dbReference type="EMBL" id="CADEBC010000208">
    <property type="protein sequence ID" value="CAB3226439.1"/>
    <property type="molecule type" value="Genomic_DNA"/>
</dbReference>
<dbReference type="AlphaFoldDB" id="A0A8S0Z2I4"/>
<feature type="region of interest" description="Disordered" evidence="1">
    <location>
        <begin position="280"/>
        <end position="309"/>
    </location>
</feature>
<comment type="caution">
    <text evidence="2">The sequence shown here is derived from an EMBL/GenBank/DDBJ whole genome shotgun (WGS) entry which is preliminary data.</text>
</comment>
<evidence type="ECO:0000256" key="1">
    <source>
        <dbReference type="SAM" id="MobiDB-lite"/>
    </source>
</evidence>
<gene>
    <name evidence="2" type="ORF">APLA_LOCUS2871</name>
</gene>
<dbReference type="Proteomes" id="UP000494106">
    <property type="component" value="Unassembled WGS sequence"/>
</dbReference>
<evidence type="ECO:0000313" key="3">
    <source>
        <dbReference type="Proteomes" id="UP000494106"/>
    </source>
</evidence>
<evidence type="ECO:0000313" key="2">
    <source>
        <dbReference type="EMBL" id="CAB3226439.1"/>
    </source>
</evidence>
<sequence>MKNSNSYSTTGDDVLLLPQDFMLDELDFTSSITTLTDQTVQVFTDTDRPNYYENTSPDYHEIDRPKLWDETLYDVSSYTDDDQDDFNKTLTYWPKLDRIPSRTLYLKVTRTSYAHVRTNQHKNITVHQYPTRTSSKTLLQSQPTSIYLKEPTSGIQPSTTTRTVRTTQDYFPSTSPLSSYFPTLKEYWPLVPRYSLSEITLSKQRTWRNYFPVKIAPRRTSFMTSEREESQSVPEPMRTFYVTSNQRSDNIILAEKGFTWQHFSRTVISNEKNTILVQNESSTTESNLKKGTTNSKKLSVTKRSNVTNRDKETENDRCYSCGLSESDKDLGRLTCFEVFTSGSKLSRLRGRYKTRCKGEKFQGGCFKRFLDFDSAYTERGCRMMPPLKGTSFAASRFSKLEYLLEGVSDGCVTSPMASLVPLSRSISLYLRFHVCVCSTRYCNKSSSIRDEQDVNLLRQEGNEFLLSISGLTQDGTAPFWSHYDNKFLTLPNTGVNDDTEGFLYSLNFFFSYSLNFALYYVKPLR</sequence>
<name>A0A8S0Z2I4_ARCPL</name>
<organism evidence="2 3">
    <name type="scientific">Arctia plantaginis</name>
    <name type="common">Wood tiger moth</name>
    <name type="synonym">Phalaena plantaginis</name>
    <dbReference type="NCBI Taxonomy" id="874455"/>
    <lineage>
        <taxon>Eukaryota</taxon>
        <taxon>Metazoa</taxon>
        <taxon>Ecdysozoa</taxon>
        <taxon>Arthropoda</taxon>
        <taxon>Hexapoda</taxon>
        <taxon>Insecta</taxon>
        <taxon>Pterygota</taxon>
        <taxon>Neoptera</taxon>
        <taxon>Endopterygota</taxon>
        <taxon>Lepidoptera</taxon>
        <taxon>Glossata</taxon>
        <taxon>Ditrysia</taxon>
        <taxon>Noctuoidea</taxon>
        <taxon>Erebidae</taxon>
        <taxon>Arctiinae</taxon>
        <taxon>Arctia</taxon>
    </lineage>
</organism>
<protein>
    <submittedName>
        <fullName evidence="2">Uncharacterized protein</fullName>
    </submittedName>
</protein>
<proteinExistence type="predicted"/>
<feature type="compositionally biased region" description="Polar residues" evidence="1">
    <location>
        <begin position="280"/>
        <end position="307"/>
    </location>
</feature>
<reference evidence="2 3" key="1">
    <citation type="submission" date="2020-04" db="EMBL/GenBank/DDBJ databases">
        <authorList>
            <person name="Wallbank WR R."/>
            <person name="Pardo Diaz C."/>
            <person name="Kozak K."/>
            <person name="Martin S."/>
            <person name="Jiggins C."/>
            <person name="Moest M."/>
            <person name="Warren A I."/>
            <person name="Byers J.R.P. K."/>
            <person name="Montejo-Kovacevich G."/>
            <person name="Yen C E."/>
        </authorList>
    </citation>
    <scope>NUCLEOTIDE SEQUENCE [LARGE SCALE GENOMIC DNA]</scope>
</reference>
<dbReference type="OrthoDB" id="7486254at2759"/>
<accession>A0A8S0Z2I4</accession>